<dbReference type="Pfam" id="PF00300">
    <property type="entry name" value="His_Phos_1"/>
    <property type="match status" value="1"/>
</dbReference>
<keyword evidence="6" id="KW-1185">Reference proteome</keyword>
<dbReference type="PIRSF" id="PIRSF000709">
    <property type="entry name" value="6PFK_2-Ptase"/>
    <property type="match status" value="1"/>
</dbReference>
<evidence type="ECO:0000313" key="5">
    <source>
        <dbReference type="EMBL" id="RKI92432.1"/>
    </source>
</evidence>
<dbReference type="PROSITE" id="PS00175">
    <property type="entry name" value="PG_MUTASE"/>
    <property type="match status" value="1"/>
</dbReference>
<dbReference type="InterPro" id="IPR001345">
    <property type="entry name" value="PG/BPGM_mutase_AS"/>
</dbReference>
<reference evidence="5 6" key="1">
    <citation type="submission" date="2018-09" db="EMBL/GenBank/DDBJ databases">
        <title>Murine metabolic-syndrome-specific gut microbial biobank.</title>
        <authorList>
            <person name="Liu C."/>
        </authorList>
    </citation>
    <scope>NUCLEOTIDE SEQUENCE [LARGE SCALE GENOMIC DNA]</scope>
    <source>
        <strain evidence="5 6">0.1xD8-82</strain>
    </source>
</reference>
<dbReference type="PANTHER" id="PTHR48100">
    <property type="entry name" value="BROAD-SPECIFICITY PHOSPHATASE YOR283W-RELATED"/>
    <property type="match status" value="1"/>
</dbReference>
<evidence type="ECO:0000313" key="6">
    <source>
        <dbReference type="Proteomes" id="UP000280696"/>
    </source>
</evidence>
<sequence>MVILKIYLARHGETDWNIENRIQGQVDTELNEKGRQQAEELARKIAEGEYQIGSIYTSAKKRALETAWIAGNKLGMVPKVQQGLEEISFGKWEGYRWKQVRELFPEEYQVWRNNRRYQVPPEGESYQQLLDRLLPALSDIAKKEKVNALVVTHSAVIMTLLSYLYDTPFEDMAKNYKTGNAGVVELEGALFVH</sequence>
<gene>
    <name evidence="5" type="ORF">D7V94_07120</name>
</gene>
<feature type="binding site" evidence="4">
    <location>
        <position position="62"/>
    </location>
    <ligand>
        <name>substrate</name>
    </ligand>
</feature>
<feature type="active site" description="Tele-phosphohistidine intermediate" evidence="3">
    <location>
        <position position="11"/>
    </location>
</feature>
<keyword evidence="1" id="KW-0324">Glycolysis</keyword>
<accession>A0A3A9ALW0</accession>
<evidence type="ECO:0000256" key="3">
    <source>
        <dbReference type="PIRSR" id="PIRSR613078-1"/>
    </source>
</evidence>
<feature type="binding site" evidence="4">
    <location>
        <begin position="10"/>
        <end position="17"/>
    </location>
    <ligand>
        <name>substrate</name>
    </ligand>
</feature>
<dbReference type="Proteomes" id="UP000280696">
    <property type="component" value="Unassembled WGS sequence"/>
</dbReference>
<dbReference type="InterPro" id="IPR029033">
    <property type="entry name" value="His_PPase_superfam"/>
</dbReference>
<evidence type="ECO:0000256" key="1">
    <source>
        <dbReference type="ARBA" id="ARBA00023152"/>
    </source>
</evidence>
<dbReference type="CDD" id="cd07067">
    <property type="entry name" value="HP_PGM_like"/>
    <property type="match status" value="1"/>
</dbReference>
<dbReference type="OrthoDB" id="9782128at2"/>
<evidence type="ECO:0000256" key="4">
    <source>
        <dbReference type="PIRSR" id="PIRSR613078-2"/>
    </source>
</evidence>
<protein>
    <submittedName>
        <fullName evidence="5">Histidine phosphatase family protein</fullName>
    </submittedName>
</protein>
<dbReference type="EMBL" id="RAYQ01000005">
    <property type="protein sequence ID" value="RKI92432.1"/>
    <property type="molecule type" value="Genomic_DNA"/>
</dbReference>
<comment type="caution">
    <text evidence="5">The sequence shown here is derived from an EMBL/GenBank/DDBJ whole genome shotgun (WGS) entry which is preliminary data.</text>
</comment>
<organism evidence="5 6">
    <name type="scientific">Parablautia intestinalis</name>
    <dbReference type="NCBI Taxonomy" id="2320100"/>
    <lineage>
        <taxon>Bacteria</taxon>
        <taxon>Bacillati</taxon>
        <taxon>Bacillota</taxon>
        <taxon>Clostridia</taxon>
        <taxon>Lachnospirales</taxon>
        <taxon>Lachnospiraceae</taxon>
        <taxon>Parablautia</taxon>
    </lineage>
</organism>
<dbReference type="SUPFAM" id="SSF53254">
    <property type="entry name" value="Phosphoglycerate mutase-like"/>
    <property type="match status" value="1"/>
</dbReference>
<dbReference type="AlphaFoldDB" id="A0A3A9ALW0"/>
<dbReference type="InterPro" id="IPR050275">
    <property type="entry name" value="PGM_Phosphatase"/>
</dbReference>
<dbReference type="InterPro" id="IPR013078">
    <property type="entry name" value="His_Pase_superF_clade-1"/>
</dbReference>
<name>A0A3A9ALW0_9FIRM</name>
<dbReference type="RefSeq" id="WP_120468206.1">
    <property type="nucleotide sequence ID" value="NZ_CATAJS010000097.1"/>
</dbReference>
<dbReference type="SMART" id="SM00855">
    <property type="entry name" value="PGAM"/>
    <property type="match status" value="1"/>
</dbReference>
<evidence type="ECO:0000256" key="2">
    <source>
        <dbReference type="ARBA" id="ARBA00023235"/>
    </source>
</evidence>
<keyword evidence="2" id="KW-0413">Isomerase</keyword>
<dbReference type="PANTHER" id="PTHR48100:SF1">
    <property type="entry name" value="HISTIDINE PHOSPHATASE FAMILY PROTEIN-RELATED"/>
    <property type="match status" value="1"/>
</dbReference>
<dbReference type="GO" id="GO:0005737">
    <property type="term" value="C:cytoplasm"/>
    <property type="evidence" value="ECO:0007669"/>
    <property type="project" value="TreeGrafter"/>
</dbReference>
<dbReference type="GO" id="GO:0016791">
    <property type="term" value="F:phosphatase activity"/>
    <property type="evidence" value="ECO:0007669"/>
    <property type="project" value="TreeGrafter"/>
</dbReference>
<dbReference type="Gene3D" id="3.40.50.1240">
    <property type="entry name" value="Phosphoglycerate mutase-like"/>
    <property type="match status" value="1"/>
</dbReference>
<feature type="active site" description="Proton donor/acceptor" evidence="3">
    <location>
        <position position="86"/>
    </location>
</feature>
<proteinExistence type="predicted"/>